<reference evidence="1 2" key="1">
    <citation type="submission" date="2014-01" db="EMBL/GenBank/DDBJ databases">
        <title>Genome sequencing of Thermococcus guaymasensis.</title>
        <authorList>
            <person name="Zhang X."/>
            <person name="Alvare G."/>
            <person name="Fristensky B."/>
            <person name="Chen L."/>
            <person name="Suen T."/>
            <person name="Chen Q."/>
            <person name="Ma K."/>
        </authorList>
    </citation>
    <scope>NUCLEOTIDE SEQUENCE [LARGE SCALE GENOMIC DNA]</scope>
    <source>
        <strain evidence="1 2">DSM 11113</strain>
    </source>
</reference>
<accession>A0A0X1KIA7</accession>
<dbReference type="AlphaFoldDB" id="A0A0X1KIA7"/>
<sequence length="49" mass="5672">MKWAVTLHGGRHHGERITFEAENADLARKIAVKELKAKDARVFELERLE</sequence>
<dbReference type="KEGG" id="tgy:X802_01395"/>
<protein>
    <submittedName>
        <fullName evidence="1">Uncharacterized protein</fullName>
    </submittedName>
</protein>
<keyword evidence="2" id="KW-1185">Reference proteome</keyword>
<dbReference type="PATRIC" id="fig|1432656.3.peg.275"/>
<name>A0A0X1KIA7_9EURY</name>
<dbReference type="GeneID" id="54818120"/>
<dbReference type="STRING" id="1432656.X802_01395"/>
<dbReference type="Proteomes" id="UP000062043">
    <property type="component" value="Chromosome"/>
</dbReference>
<gene>
    <name evidence="1" type="ORF">X802_01395</name>
</gene>
<dbReference type="OrthoDB" id="96966at2157"/>
<proteinExistence type="predicted"/>
<evidence type="ECO:0000313" key="1">
    <source>
        <dbReference type="EMBL" id="AJC70988.1"/>
    </source>
</evidence>
<dbReference type="RefSeq" id="WP_169743128.1">
    <property type="nucleotide sequence ID" value="NZ_CP007140.1"/>
</dbReference>
<evidence type="ECO:0000313" key="2">
    <source>
        <dbReference type="Proteomes" id="UP000062043"/>
    </source>
</evidence>
<dbReference type="EMBL" id="CP007140">
    <property type="protein sequence ID" value="AJC70988.1"/>
    <property type="molecule type" value="Genomic_DNA"/>
</dbReference>
<organism evidence="1 2">
    <name type="scientific">Thermococcus guaymasensis DSM 11113</name>
    <dbReference type="NCBI Taxonomy" id="1432656"/>
    <lineage>
        <taxon>Archaea</taxon>
        <taxon>Methanobacteriati</taxon>
        <taxon>Methanobacteriota</taxon>
        <taxon>Thermococci</taxon>
        <taxon>Thermococcales</taxon>
        <taxon>Thermococcaceae</taxon>
        <taxon>Thermococcus</taxon>
    </lineage>
</organism>